<evidence type="ECO:0000256" key="1">
    <source>
        <dbReference type="SAM" id="MobiDB-lite"/>
    </source>
</evidence>
<evidence type="ECO:0000313" key="2">
    <source>
        <dbReference type="EMBL" id="KAG0258262.1"/>
    </source>
</evidence>
<feature type="region of interest" description="Disordered" evidence="1">
    <location>
        <begin position="63"/>
        <end position="152"/>
    </location>
</feature>
<feature type="compositionally biased region" description="Basic and acidic residues" evidence="1">
    <location>
        <begin position="120"/>
        <end position="133"/>
    </location>
</feature>
<proteinExistence type="predicted"/>
<dbReference type="AlphaFoldDB" id="A0A9P6U2Z3"/>
<name>A0A9P6U2Z3_9FUNG</name>
<dbReference type="Proteomes" id="UP000807716">
    <property type="component" value="Unassembled WGS sequence"/>
</dbReference>
<feature type="region of interest" description="Disordered" evidence="1">
    <location>
        <begin position="164"/>
        <end position="188"/>
    </location>
</feature>
<evidence type="ECO:0000313" key="3">
    <source>
        <dbReference type="Proteomes" id="UP000807716"/>
    </source>
</evidence>
<dbReference type="OrthoDB" id="2416556at2759"/>
<organism evidence="2 3">
    <name type="scientific">Actinomortierella ambigua</name>
    <dbReference type="NCBI Taxonomy" id="1343610"/>
    <lineage>
        <taxon>Eukaryota</taxon>
        <taxon>Fungi</taxon>
        <taxon>Fungi incertae sedis</taxon>
        <taxon>Mucoromycota</taxon>
        <taxon>Mortierellomycotina</taxon>
        <taxon>Mortierellomycetes</taxon>
        <taxon>Mortierellales</taxon>
        <taxon>Mortierellaceae</taxon>
        <taxon>Actinomortierella</taxon>
    </lineage>
</organism>
<dbReference type="EMBL" id="JAAAJB010000331">
    <property type="protein sequence ID" value="KAG0258262.1"/>
    <property type="molecule type" value="Genomic_DNA"/>
</dbReference>
<comment type="caution">
    <text evidence="2">The sequence shown here is derived from an EMBL/GenBank/DDBJ whole genome shotgun (WGS) entry which is preliminary data.</text>
</comment>
<gene>
    <name evidence="2" type="ORF">DFQ27_004736</name>
</gene>
<sequence length="243" mass="26384">MSSAIRSILPRVSMSRIPVAAFVNATAVHPSGYSSMPARSNASTSANVPNSKLDIPKEYLREVKHDDHPPPDEQPLMGLAMSRARSTSSSSSSCYSSSSSSSAPSSDRDHDIPLGTVAAETERQMTQRRREAVSPENVPLSSSSSSSVPEGFEQTVVDQYQAAIGSPPPLSEYASSSTSRLRTGRQRRRELATVLTDRLKYKPEGLSQHAWDAIRAVESHKLLKQDRAPIHALNEEDKADARA</sequence>
<reference evidence="2" key="1">
    <citation type="journal article" date="2020" name="Fungal Divers.">
        <title>Resolving the Mortierellaceae phylogeny through synthesis of multi-gene phylogenetics and phylogenomics.</title>
        <authorList>
            <person name="Vandepol N."/>
            <person name="Liber J."/>
            <person name="Desiro A."/>
            <person name="Na H."/>
            <person name="Kennedy M."/>
            <person name="Barry K."/>
            <person name="Grigoriev I.V."/>
            <person name="Miller A.N."/>
            <person name="O'Donnell K."/>
            <person name="Stajich J.E."/>
            <person name="Bonito G."/>
        </authorList>
    </citation>
    <scope>NUCLEOTIDE SEQUENCE</scope>
    <source>
        <strain evidence="2">BC1065</strain>
    </source>
</reference>
<accession>A0A9P6U2Z3</accession>
<keyword evidence="3" id="KW-1185">Reference proteome</keyword>
<protein>
    <submittedName>
        <fullName evidence="2">Uncharacterized protein</fullName>
    </submittedName>
</protein>
<feature type="compositionally biased region" description="Low complexity" evidence="1">
    <location>
        <begin position="82"/>
        <end position="105"/>
    </location>
</feature>